<dbReference type="Gene3D" id="3.40.50.300">
    <property type="entry name" value="P-loop containing nucleotide triphosphate hydrolases"/>
    <property type="match status" value="1"/>
</dbReference>
<dbReference type="InterPro" id="IPR027417">
    <property type="entry name" value="P-loop_NTPase"/>
</dbReference>
<dbReference type="AlphaFoldDB" id="A0A8K0HZD9"/>
<keyword evidence="2" id="KW-0347">Helicase</keyword>
<dbReference type="GO" id="GO:0004386">
    <property type="term" value="F:helicase activity"/>
    <property type="evidence" value="ECO:0007669"/>
    <property type="project" value="UniProtKB-KW"/>
</dbReference>
<reference evidence="2" key="2">
    <citation type="submission" date="2019-07" db="EMBL/GenBank/DDBJ databases">
        <authorList>
            <person name="Yang Y."/>
            <person name="Bocs S."/>
            <person name="Baudouin L."/>
        </authorList>
    </citation>
    <scope>NUCLEOTIDE SEQUENCE</scope>
    <source>
        <tissue evidence="2">Spear leaf of Hainan Tall coconut</tissue>
    </source>
</reference>
<keyword evidence="2" id="KW-0378">Hydrolase</keyword>
<comment type="caution">
    <text evidence="2">The sequence shown here is derived from an EMBL/GenBank/DDBJ whole genome shotgun (WGS) entry which is preliminary data.</text>
</comment>
<keyword evidence="2" id="KW-0067">ATP-binding</keyword>
<keyword evidence="2" id="KW-0547">Nucleotide-binding</keyword>
<keyword evidence="3" id="KW-1185">Reference proteome</keyword>
<name>A0A8K0HZD9_COCNU</name>
<organism evidence="2 3">
    <name type="scientific">Cocos nucifera</name>
    <name type="common">Coconut palm</name>
    <dbReference type="NCBI Taxonomy" id="13894"/>
    <lineage>
        <taxon>Eukaryota</taxon>
        <taxon>Viridiplantae</taxon>
        <taxon>Streptophyta</taxon>
        <taxon>Embryophyta</taxon>
        <taxon>Tracheophyta</taxon>
        <taxon>Spermatophyta</taxon>
        <taxon>Magnoliopsida</taxon>
        <taxon>Liliopsida</taxon>
        <taxon>Arecaceae</taxon>
        <taxon>Arecoideae</taxon>
        <taxon>Cocoseae</taxon>
        <taxon>Attaleinae</taxon>
        <taxon>Cocos</taxon>
    </lineage>
</organism>
<dbReference type="EMBL" id="CM017873">
    <property type="protein sequence ID" value="KAG1330719.1"/>
    <property type="molecule type" value="Genomic_DNA"/>
</dbReference>
<sequence length="251" mass="27125">MYVSLQSRRPWLLRNIIPAPCGGPPASICARRGRGAMRGTATDLPEALPSPSPPSSSSHFSPGRHYYVAVDRLQFKMETLVDLLGVAGRRPSLPMVICCSSRDELDAVCASVSNLSFISLSSLYSDLAECERALVLEKFRHSTVEWSQINNAHPGDDLDGNVADKSCMIVVTDVCLPLVASGEAPLLARILINYELPTKKETYLRRMSTCLAADGIVINMVVGGEVVALKGLEESNGLVIAEMPINISEIL</sequence>
<evidence type="ECO:0000313" key="2">
    <source>
        <dbReference type="EMBL" id="KAG1330719.1"/>
    </source>
</evidence>
<accession>A0A8K0HZD9</accession>
<dbReference type="OrthoDB" id="547098at2759"/>
<protein>
    <submittedName>
        <fullName evidence="2">ATP-dependent RNA helicase eIF4A</fullName>
    </submittedName>
</protein>
<proteinExistence type="predicted"/>
<evidence type="ECO:0000313" key="3">
    <source>
        <dbReference type="Proteomes" id="UP000797356"/>
    </source>
</evidence>
<reference evidence="2" key="1">
    <citation type="journal article" date="2017" name="Gigascience">
        <title>The genome draft of coconut (Cocos nucifera).</title>
        <authorList>
            <person name="Xiao Y."/>
            <person name="Xu P."/>
            <person name="Fan H."/>
            <person name="Baudouin L."/>
            <person name="Xia W."/>
            <person name="Bocs S."/>
            <person name="Xu J."/>
            <person name="Li Q."/>
            <person name="Guo A."/>
            <person name="Zhou L."/>
            <person name="Li J."/>
            <person name="Wu Y."/>
            <person name="Ma Z."/>
            <person name="Armero A."/>
            <person name="Issali A.E."/>
            <person name="Liu N."/>
            <person name="Peng M."/>
            <person name="Yang Y."/>
        </authorList>
    </citation>
    <scope>NUCLEOTIDE SEQUENCE</scope>
    <source>
        <tissue evidence="2">Spear leaf of Hainan Tall coconut</tissue>
    </source>
</reference>
<dbReference type="Proteomes" id="UP000797356">
    <property type="component" value="Chromosome 2"/>
</dbReference>
<feature type="region of interest" description="Disordered" evidence="1">
    <location>
        <begin position="40"/>
        <end position="61"/>
    </location>
</feature>
<evidence type="ECO:0000256" key="1">
    <source>
        <dbReference type="SAM" id="MobiDB-lite"/>
    </source>
</evidence>
<gene>
    <name evidence="2" type="ORF">COCNU_02G006870</name>
</gene>